<keyword evidence="5" id="KW-0597">Phosphoprotein</keyword>
<evidence type="ECO:0000256" key="4">
    <source>
        <dbReference type="ARBA" id="ARBA00022475"/>
    </source>
</evidence>
<dbReference type="PANTHER" id="PTHR43547:SF10">
    <property type="entry name" value="SENSOR HISTIDINE KINASE DCUS"/>
    <property type="match status" value="1"/>
</dbReference>
<keyword evidence="7" id="KW-0812">Transmembrane</keyword>
<dbReference type="GO" id="GO:0005886">
    <property type="term" value="C:plasma membrane"/>
    <property type="evidence" value="ECO:0007669"/>
    <property type="project" value="UniProtKB-SubCell"/>
</dbReference>
<dbReference type="InterPro" id="IPR005467">
    <property type="entry name" value="His_kinase_dom"/>
</dbReference>
<evidence type="ECO:0000256" key="1">
    <source>
        <dbReference type="ARBA" id="ARBA00000085"/>
    </source>
</evidence>
<dbReference type="Pfam" id="PF02518">
    <property type="entry name" value="HATPase_c"/>
    <property type="match status" value="1"/>
</dbReference>
<dbReference type="SMART" id="SM00387">
    <property type="entry name" value="HATPase_c"/>
    <property type="match status" value="1"/>
</dbReference>
<dbReference type="InterPro" id="IPR029151">
    <property type="entry name" value="Sensor-like_sf"/>
</dbReference>
<dbReference type="InterPro" id="IPR033463">
    <property type="entry name" value="sCache_3"/>
</dbReference>
<dbReference type="GeneID" id="57488824"/>
<dbReference type="PANTHER" id="PTHR43547">
    <property type="entry name" value="TWO-COMPONENT HISTIDINE KINASE"/>
    <property type="match status" value="1"/>
</dbReference>
<comment type="subcellular location">
    <subcellularLocation>
        <location evidence="2">Cell membrane</location>
        <topology evidence="2">Multi-pass membrane protein</topology>
    </subcellularLocation>
</comment>
<dbReference type="KEGG" id="reb:XU06_04915"/>
<dbReference type="PROSITE" id="PS50109">
    <property type="entry name" value="HIS_KIN"/>
    <property type="match status" value="1"/>
</dbReference>
<dbReference type="RefSeq" id="WP_019747069.1">
    <property type="nucleotide sequence ID" value="NZ_AP018733.1"/>
</dbReference>
<protein>
    <recommendedName>
        <fullName evidence="3">histidine kinase</fullName>
        <ecNumber evidence="3">2.7.13.3</ecNumber>
    </recommendedName>
</protein>
<dbReference type="PRINTS" id="PR00344">
    <property type="entry name" value="BCTRLSENSOR"/>
</dbReference>
<comment type="catalytic activity">
    <reaction evidence="1">
        <text>ATP + protein L-histidine = ADP + protein N-phospho-L-histidine.</text>
        <dbReference type="EC" id="2.7.13.3"/>
    </reaction>
</comment>
<accession>A0A0C2WHK7</accession>
<dbReference type="Gene3D" id="3.30.565.10">
    <property type="entry name" value="Histidine kinase-like ATPase, C-terminal domain"/>
    <property type="match status" value="1"/>
</dbReference>
<keyword evidence="12" id="KW-0902">Two-component regulatory system</keyword>
<dbReference type="Proteomes" id="UP000325576">
    <property type="component" value="Unassembled WGS sequence"/>
</dbReference>
<dbReference type="GO" id="GO:0000155">
    <property type="term" value="F:phosphorelay sensor kinase activity"/>
    <property type="evidence" value="ECO:0007669"/>
    <property type="project" value="InterPro"/>
</dbReference>
<dbReference type="InterPro" id="IPR036890">
    <property type="entry name" value="HATPase_C_sf"/>
</dbReference>
<dbReference type="InterPro" id="IPR003594">
    <property type="entry name" value="HATPase_dom"/>
</dbReference>
<keyword evidence="8" id="KW-0547">Nucleotide-binding</keyword>
<evidence type="ECO:0000256" key="7">
    <source>
        <dbReference type="ARBA" id="ARBA00022692"/>
    </source>
</evidence>
<evidence type="ECO:0000256" key="5">
    <source>
        <dbReference type="ARBA" id="ARBA00022553"/>
    </source>
</evidence>
<dbReference type="Pfam" id="PF17203">
    <property type="entry name" value="sCache_3_2"/>
    <property type="match status" value="1"/>
</dbReference>
<dbReference type="EMBL" id="MRBO01000400">
    <property type="protein sequence ID" value="KAB2584798.1"/>
    <property type="molecule type" value="Genomic_DNA"/>
</dbReference>
<evidence type="ECO:0000256" key="3">
    <source>
        <dbReference type="ARBA" id="ARBA00012438"/>
    </source>
</evidence>
<keyword evidence="4" id="KW-1003">Cell membrane</keyword>
<evidence type="ECO:0000256" key="10">
    <source>
        <dbReference type="ARBA" id="ARBA00022840"/>
    </source>
</evidence>
<organism evidence="14 15">
    <name type="scientific">Rhodococcus erythropolis</name>
    <name type="common">Arthrobacter picolinophilus</name>
    <dbReference type="NCBI Taxonomy" id="1833"/>
    <lineage>
        <taxon>Bacteria</taxon>
        <taxon>Bacillati</taxon>
        <taxon>Actinomycetota</taxon>
        <taxon>Actinomycetes</taxon>
        <taxon>Mycobacteriales</taxon>
        <taxon>Nocardiaceae</taxon>
        <taxon>Rhodococcus</taxon>
        <taxon>Rhodococcus erythropolis group</taxon>
    </lineage>
</organism>
<evidence type="ECO:0000256" key="12">
    <source>
        <dbReference type="ARBA" id="ARBA00023012"/>
    </source>
</evidence>
<reference evidence="14 15" key="1">
    <citation type="journal article" date="2017" name="Poromechanics V (2013)">
        <title>Genomic Characterization of the Arsenic-Tolerant Actinobacterium, &lt;i&gt;Rhodococcus erythropolis&lt;/i&gt; S43.</title>
        <authorList>
            <person name="Retamal-Morales G."/>
            <person name="Mehnert M."/>
            <person name="Schwabe R."/>
            <person name="Tischler D."/>
            <person name="Schloemann M."/>
            <person name="Levican G.J."/>
        </authorList>
    </citation>
    <scope>NUCLEOTIDE SEQUENCE [LARGE SCALE GENOMIC DNA]</scope>
    <source>
        <strain evidence="14 15">S43</strain>
    </source>
</reference>
<comment type="caution">
    <text evidence="14">The sequence shown here is derived from an EMBL/GenBank/DDBJ whole genome shotgun (WGS) entry which is preliminary data.</text>
</comment>
<dbReference type="SUPFAM" id="SSF103190">
    <property type="entry name" value="Sensory domain-like"/>
    <property type="match status" value="1"/>
</dbReference>
<dbReference type="InterPro" id="IPR004358">
    <property type="entry name" value="Sig_transdc_His_kin-like_C"/>
</dbReference>
<sequence length="528" mass="56629">MVERKTGRRMSVARQILLLQLALLALVIGVGAALAVVDERRDSDDAIRRQVSSIAQTLALSDSTAAALTSPDPTAILQPQTEKIRQATGVDFIVVMAPDRTRFTHTSPELIGQLFNGNIDRALAGVTFTETYAGSLGPSIRAVTPVYDSGGTLVGLVSAGVTREQISKQFAQSVPVILFVAGGGLLAALLSSLLVSRRIRRQTLGMAPDELRTMYEHHDAVLHSIGEGLVVIGQGRSKDARVDIVNDEARRLLDLPDGPVPLSSIPETMRVDDASPAKDQVHLTDKRVLVVNQHPVEWEGNRIGTVLTIRDHTELQNVLGELDSVRSFAESLRSQAHESANRLHTIITMVELGRNEDAVAFATNELRVSQQLIDRLMNAVHEPALAALLLGKMSEATERGVDLTITEDTALGPVPSLNARELVTLVGNLVDNAIDASRASESPWVEVTVMEEDSMMVVAVADSGPGMTPEALEKAKGRGYSTKSGSRGLGLALVSQVVKRHGGTLTSEPAMGSMLVVRIPLREAEAPR</sequence>
<proteinExistence type="predicted"/>
<evidence type="ECO:0000256" key="11">
    <source>
        <dbReference type="ARBA" id="ARBA00022989"/>
    </source>
</evidence>
<evidence type="ECO:0000313" key="15">
    <source>
        <dbReference type="Proteomes" id="UP000325576"/>
    </source>
</evidence>
<name>A0A0C2WHK7_RHOER</name>
<evidence type="ECO:0000256" key="8">
    <source>
        <dbReference type="ARBA" id="ARBA00022741"/>
    </source>
</evidence>
<keyword evidence="11" id="KW-1133">Transmembrane helix</keyword>
<keyword evidence="10 14" id="KW-0067">ATP-binding</keyword>
<dbReference type="GO" id="GO:0005524">
    <property type="term" value="F:ATP binding"/>
    <property type="evidence" value="ECO:0007669"/>
    <property type="project" value="UniProtKB-KW"/>
</dbReference>
<dbReference type="AlphaFoldDB" id="A0A0C2WHK7"/>
<keyword evidence="6" id="KW-0808">Transferase</keyword>
<dbReference type="EC" id="2.7.13.3" evidence="3"/>
<evidence type="ECO:0000256" key="13">
    <source>
        <dbReference type="ARBA" id="ARBA00023136"/>
    </source>
</evidence>
<evidence type="ECO:0000256" key="9">
    <source>
        <dbReference type="ARBA" id="ARBA00022777"/>
    </source>
</evidence>
<dbReference type="SUPFAM" id="SSF55874">
    <property type="entry name" value="ATPase domain of HSP90 chaperone/DNA topoisomerase II/histidine kinase"/>
    <property type="match status" value="1"/>
</dbReference>
<dbReference type="CDD" id="cd18773">
    <property type="entry name" value="PDC1_HK_sensor"/>
    <property type="match status" value="1"/>
</dbReference>
<dbReference type="InterPro" id="IPR016120">
    <property type="entry name" value="Sig_transdc_His_kin_SpoOB"/>
</dbReference>
<dbReference type="SUPFAM" id="SSF55890">
    <property type="entry name" value="Sporulation response regulatory protein Spo0B"/>
    <property type="match status" value="1"/>
</dbReference>
<evidence type="ECO:0000256" key="6">
    <source>
        <dbReference type="ARBA" id="ARBA00022679"/>
    </source>
</evidence>
<evidence type="ECO:0000313" key="14">
    <source>
        <dbReference type="EMBL" id="KAB2584798.1"/>
    </source>
</evidence>
<keyword evidence="13" id="KW-0472">Membrane</keyword>
<gene>
    <name evidence="14" type="ORF">BS297_13690</name>
</gene>
<dbReference type="Gene3D" id="3.30.450.20">
    <property type="entry name" value="PAS domain"/>
    <property type="match status" value="2"/>
</dbReference>
<keyword evidence="9" id="KW-0418">Kinase</keyword>
<evidence type="ECO:0000256" key="2">
    <source>
        <dbReference type="ARBA" id="ARBA00004651"/>
    </source>
</evidence>